<sequence>MSSASEPPSPTPTQPSSPAPSSAASPPPSTVESRSSAPTSPASEGRETPPERPRASTPELDAILLDFEINSLDPDQYYHDMVAAAEGTQRVACAMVQEMMDEKDKHTTELVSLAFREPVMEMLVAKLSEPQFAAMYAPQREVAALVKMWVAEEMRCTAAKIIDVDGLIHGCVKRHVKAGKTAATGRAVLAARKTKAAKLTQMGFRRLFSSYAPSFLPTMDHDHQNHLCCVAIERCLYAVQFEMLEAMDKREPLQDPALEQMIQSLHSEYRRLRDETEAVQTESEETAATRIALNNAISMIQHIYHGVSAQETLADTFGQTYAAQARMAERDKSVQSRVAVSALREIRKLEKKIRRRRPQISLWLPRVRARRFLQRTLLQKAQRQYAVASKLVDQHANTQIATLHIGKATLENRIVLNRRMVALSNRRTVMELTKDYLDDVGTMLVEKHADTILKWIRVSCGLNIAIEAFS</sequence>
<proteinExistence type="predicted"/>
<protein>
    <submittedName>
        <fullName evidence="2">Uncharacterized protein</fullName>
    </submittedName>
</protein>
<organism evidence="2 3">
    <name type="scientific">Mycena chlorophos</name>
    <name type="common">Agaric fungus</name>
    <name type="synonym">Agaricus chlorophos</name>
    <dbReference type="NCBI Taxonomy" id="658473"/>
    <lineage>
        <taxon>Eukaryota</taxon>
        <taxon>Fungi</taxon>
        <taxon>Dikarya</taxon>
        <taxon>Basidiomycota</taxon>
        <taxon>Agaricomycotina</taxon>
        <taxon>Agaricomycetes</taxon>
        <taxon>Agaricomycetidae</taxon>
        <taxon>Agaricales</taxon>
        <taxon>Marasmiineae</taxon>
        <taxon>Mycenaceae</taxon>
        <taxon>Mycena</taxon>
    </lineage>
</organism>
<evidence type="ECO:0000313" key="2">
    <source>
        <dbReference type="EMBL" id="GAT43463.1"/>
    </source>
</evidence>
<evidence type="ECO:0000256" key="1">
    <source>
        <dbReference type="SAM" id="MobiDB-lite"/>
    </source>
</evidence>
<evidence type="ECO:0000313" key="3">
    <source>
        <dbReference type="Proteomes" id="UP000815677"/>
    </source>
</evidence>
<dbReference type="EMBL" id="DF839050">
    <property type="protein sequence ID" value="GAT43463.1"/>
    <property type="molecule type" value="Genomic_DNA"/>
</dbReference>
<feature type="region of interest" description="Disordered" evidence="1">
    <location>
        <begin position="1"/>
        <end position="56"/>
    </location>
</feature>
<accession>A0ABQ0KX22</accession>
<dbReference type="Proteomes" id="UP000815677">
    <property type="component" value="Unassembled WGS sequence"/>
</dbReference>
<gene>
    <name evidence="2" type="ORF">MCHLO_01141</name>
</gene>
<keyword evidence="3" id="KW-1185">Reference proteome</keyword>
<name>A0ABQ0KX22_MYCCL</name>
<reference evidence="2" key="1">
    <citation type="submission" date="2014-09" db="EMBL/GenBank/DDBJ databases">
        <title>Genome sequence of the luminous mushroom Mycena chlorophos for searching fungal bioluminescence genes.</title>
        <authorList>
            <person name="Tanaka Y."/>
            <person name="Kasuga D."/>
            <person name="Oba Y."/>
            <person name="Hase S."/>
            <person name="Sato K."/>
            <person name="Oba Y."/>
            <person name="Sakakibara Y."/>
        </authorList>
    </citation>
    <scope>NUCLEOTIDE SEQUENCE</scope>
</reference>
<feature type="compositionally biased region" description="Pro residues" evidence="1">
    <location>
        <begin position="7"/>
        <end position="18"/>
    </location>
</feature>
<feature type="compositionally biased region" description="Polar residues" evidence="1">
    <location>
        <begin position="31"/>
        <end position="42"/>
    </location>
</feature>
<feature type="compositionally biased region" description="Basic and acidic residues" evidence="1">
    <location>
        <begin position="44"/>
        <end position="54"/>
    </location>
</feature>